<proteinExistence type="predicted"/>
<organism evidence="1 2">
    <name type="scientific">Trebonia kvetii</name>
    <dbReference type="NCBI Taxonomy" id="2480626"/>
    <lineage>
        <taxon>Bacteria</taxon>
        <taxon>Bacillati</taxon>
        <taxon>Actinomycetota</taxon>
        <taxon>Actinomycetes</taxon>
        <taxon>Streptosporangiales</taxon>
        <taxon>Treboniaceae</taxon>
        <taxon>Trebonia</taxon>
    </lineage>
</organism>
<reference evidence="1 2" key="1">
    <citation type="submission" date="2018-11" db="EMBL/GenBank/DDBJ databases">
        <title>Trebonia kvetii gen.nov., sp.nov., a novel acidophilic actinobacterium, and proposal of the new actinobacterial family Treboniaceae fam. nov.</title>
        <authorList>
            <person name="Rapoport D."/>
            <person name="Sagova-Mareckova M."/>
            <person name="Sedlacek I."/>
            <person name="Provaznik J."/>
            <person name="Kralova S."/>
            <person name="Pavlinic D."/>
            <person name="Benes V."/>
            <person name="Kopecky J."/>
        </authorList>
    </citation>
    <scope>NUCLEOTIDE SEQUENCE [LARGE SCALE GENOMIC DNA]</scope>
    <source>
        <strain evidence="1 2">15Tr583</strain>
    </source>
</reference>
<accession>A0A6P2BZY1</accession>
<evidence type="ECO:0000313" key="2">
    <source>
        <dbReference type="Proteomes" id="UP000460272"/>
    </source>
</evidence>
<comment type="caution">
    <text evidence="1">The sequence shown here is derived from an EMBL/GenBank/DDBJ whole genome shotgun (WGS) entry which is preliminary data.</text>
</comment>
<keyword evidence="2" id="KW-1185">Reference proteome</keyword>
<protein>
    <submittedName>
        <fullName evidence="1">Uncharacterized protein</fullName>
    </submittedName>
</protein>
<dbReference type="EMBL" id="RPFW01000003">
    <property type="protein sequence ID" value="TVZ03751.1"/>
    <property type="molecule type" value="Genomic_DNA"/>
</dbReference>
<name>A0A6P2BZY1_9ACTN</name>
<sequence length="111" mass="11687">MAAWPAVALVGSYELLMMVIRSAQLPAAGMAMDGAPECMPDNDPLQVLASQVFAVELAAGRVPSVRVIRARLHVGQPRAQRVRAYLAALNSAQATAPRGHSAAISEVRRAA</sequence>
<dbReference type="AlphaFoldDB" id="A0A6P2BZY1"/>
<dbReference type="Proteomes" id="UP000460272">
    <property type="component" value="Unassembled WGS sequence"/>
</dbReference>
<evidence type="ECO:0000313" key="1">
    <source>
        <dbReference type="EMBL" id="TVZ03751.1"/>
    </source>
</evidence>
<gene>
    <name evidence="1" type="ORF">EAS64_14895</name>
</gene>